<evidence type="ECO:0000313" key="2">
    <source>
        <dbReference type="EMBL" id="GFR44987.1"/>
    </source>
</evidence>
<feature type="region of interest" description="Disordered" evidence="1">
    <location>
        <begin position="95"/>
        <end position="135"/>
    </location>
</feature>
<feature type="region of interest" description="Disordered" evidence="1">
    <location>
        <begin position="1046"/>
        <end position="1099"/>
    </location>
</feature>
<evidence type="ECO:0000313" key="3">
    <source>
        <dbReference type="Proteomes" id="UP001054857"/>
    </source>
</evidence>
<protein>
    <submittedName>
        <fullName evidence="2">Uncharacterized protein</fullName>
    </submittedName>
</protein>
<feature type="region of interest" description="Disordered" evidence="1">
    <location>
        <begin position="439"/>
        <end position="474"/>
    </location>
</feature>
<feature type="region of interest" description="Disordered" evidence="1">
    <location>
        <begin position="341"/>
        <end position="381"/>
    </location>
</feature>
<proteinExistence type="predicted"/>
<feature type="compositionally biased region" description="Basic residues" evidence="1">
    <location>
        <begin position="1341"/>
        <end position="1350"/>
    </location>
</feature>
<feature type="compositionally biased region" description="Low complexity" evidence="1">
    <location>
        <begin position="1180"/>
        <end position="1189"/>
    </location>
</feature>
<feature type="compositionally biased region" description="Low complexity" evidence="1">
    <location>
        <begin position="775"/>
        <end position="784"/>
    </location>
</feature>
<dbReference type="EMBL" id="BMAR01000009">
    <property type="protein sequence ID" value="GFR44987.1"/>
    <property type="molecule type" value="Genomic_DNA"/>
</dbReference>
<comment type="caution">
    <text evidence="2">The sequence shown here is derived from an EMBL/GenBank/DDBJ whole genome shotgun (WGS) entry which is preliminary data.</text>
</comment>
<feature type="compositionally biased region" description="Basic and acidic residues" evidence="1">
    <location>
        <begin position="118"/>
        <end position="127"/>
    </location>
</feature>
<feature type="region of interest" description="Disordered" evidence="1">
    <location>
        <begin position="758"/>
        <end position="784"/>
    </location>
</feature>
<sequence>MPMIDNAYEALLPALLTAGVALVALLHLTALLLERAAHVELETPEHDPFASIPKSVQMQPLAQARAETSETSADTAADSAAHKFLLREANAVVYDGGEEAPGTPGRDPCQAAPNAKHTPKDSLHDKAQGPGDVLAPPQLSIYDYSTYRGRAQTNYPNLAAWHQPEQLLQRHYAVQQQLQQVLPRLRLGSLPHRRHKATSGNLKQPRGLANCVISEDMPYPPANAEVTLEVRSTTVRHGRKLLRYWASSPLDTIYVKIPHTSPSLLHRPLLDSLRHTIELPGQQQRVVVGAGVRPGCVVLSLDVLSVPPGLRGAAAAAAGGMRAARMRPAAGLAGSCGAEAERRTGAGREGAATAAGEGEAGRVTEMEDAEEEEDGRRFLGGGRGGGGLHVLAEQQLSRWLEAMGVGVSEGMRVSLQYGGEVVQAVYDERRAAWTLSADAEAGHAAAGTVESRGGGSGDSDTIVPPAPPSPYQQQQEAAVQLTLAKQVLVAPAAAGEQVRIAVRAHGLPYDVSDDMDAGRYTFVVRGLGRHFPVLGVAAPTTPTNLLLYGDCSRSSYDDSAAGGLSSVDGGVAAKSAAAAAGLAYAYEKSIAAAAAESAGEGSGGGESRSCRDILPRATPPAHSFELTVGGLGGGGGGRSSSPTGPLRLQVELWYDNTRMIASKSVLLLPSYDAELAELVQDLIRRQVCVEERETAAAVEVAAAAVAATDDAGADAGTDALVSDLAMWFEFMHDTLEVAAAESAAANAEAAAEAATAAAAAAEPCSHPQHPANGHPAQQPTAASTAAAPAVILPGSIDLREEVLAARRRHPAFAGCMLDVGLGLLESAVGLGCSGMAARFMGNFVVLGYGVAEVWHAVAGGAATSLLHSAAASGDAATLRLVAAWAAEVDAGAGEGDRSVDAASGVGDGGSWWSRDSDGLTPLHLLTTVCFDDRNGGDADSAAAEAAEALEWVLSFSDAAQRAWTAATADADGGGGGMTPRQLLAALLAEKEQQQHQTRQHVDDGGEVRYRWRRRQLAEWAAGGAPLDPCVSSSHGGEEAVVELRTLSDMPNSGGGSSTGDNSGNCDMDRSNNSGKVDGVDGVTPPAASDTTSAAPAASVQVSEPSGFQVGASGSISSTSNVPWGLRVWSPRLPLRRSAPAAAAAGGLLRLLHATLFGFQEPWLQQAKEEEQRPRGNPSHAATAAAAAAAKGMEEGEGKQRQCGSETAWEGLPPGTASGCEASPFTTAGNSSSNCTLASSSGAFSASIPSLSCGSSSARCGLLQPSAAAAAAAAAATLTPPAHQQQQQPQQQQLRWRGPWLRSKPSTASLHADQEPLRRPPPPPQQQQQQQQPAGGESPAQHNHHHHRRHQQCTPVTSSPFRQRRQQQQPPQPQQRVRPCRRLESSYQSYLTTRSLGVCRCWCGLHLLLLAAALRRLRSEGAALAEFCTPVAYSAAYAGMLVVMHARPGAGLYLPRRGPLWALVGLLRTSTKTAQLAGWLHVPAATLVFVRRGITLLPDAILPALCEPCPLPYALLVTSYDLVITAAFYLHIGYTGSLPRAVVLAGLKAVLALGVRLAVDAVHRAAFLRE</sequence>
<evidence type="ECO:0000256" key="1">
    <source>
        <dbReference type="SAM" id="MobiDB-lite"/>
    </source>
</evidence>
<feature type="region of interest" description="Disordered" evidence="1">
    <location>
        <begin position="1302"/>
        <end position="1379"/>
    </location>
</feature>
<name>A0AAD3DQA7_9CHLO</name>
<keyword evidence="3" id="KW-1185">Reference proteome</keyword>
<feature type="compositionally biased region" description="Low complexity" evidence="1">
    <location>
        <begin position="1083"/>
        <end position="1098"/>
    </location>
</feature>
<feature type="compositionally biased region" description="Low complexity" evidence="1">
    <location>
        <begin position="1365"/>
        <end position="1376"/>
    </location>
</feature>
<feature type="region of interest" description="Disordered" evidence="1">
    <location>
        <begin position="1166"/>
        <end position="1216"/>
    </location>
</feature>
<feature type="non-terminal residue" evidence="2">
    <location>
        <position position="1"/>
    </location>
</feature>
<organism evidence="2 3">
    <name type="scientific">Astrephomene gubernaculifera</name>
    <dbReference type="NCBI Taxonomy" id="47775"/>
    <lineage>
        <taxon>Eukaryota</taxon>
        <taxon>Viridiplantae</taxon>
        <taxon>Chlorophyta</taxon>
        <taxon>core chlorophytes</taxon>
        <taxon>Chlorophyceae</taxon>
        <taxon>CS clade</taxon>
        <taxon>Chlamydomonadales</taxon>
        <taxon>Astrephomenaceae</taxon>
        <taxon>Astrephomene</taxon>
    </lineage>
</organism>
<accession>A0AAD3DQA7</accession>
<dbReference type="Proteomes" id="UP001054857">
    <property type="component" value="Unassembled WGS sequence"/>
</dbReference>
<reference evidence="2 3" key="1">
    <citation type="journal article" date="2021" name="Sci. Rep.">
        <title>Genome sequencing of the multicellular alga Astrephomene provides insights into convergent evolution of germ-soma differentiation.</title>
        <authorList>
            <person name="Yamashita S."/>
            <person name="Yamamoto K."/>
            <person name="Matsuzaki R."/>
            <person name="Suzuki S."/>
            <person name="Yamaguchi H."/>
            <person name="Hirooka S."/>
            <person name="Minakuchi Y."/>
            <person name="Miyagishima S."/>
            <person name="Kawachi M."/>
            <person name="Toyoda A."/>
            <person name="Nozaki H."/>
        </authorList>
    </citation>
    <scope>NUCLEOTIDE SEQUENCE [LARGE SCALE GENOMIC DNA]</scope>
    <source>
        <strain evidence="2 3">NIES-4017</strain>
    </source>
</reference>
<gene>
    <name evidence="2" type="ORF">Agub_g6295</name>
</gene>